<dbReference type="EMBL" id="KN834796">
    <property type="protein sequence ID" value="KIK56591.1"/>
    <property type="molecule type" value="Genomic_DNA"/>
</dbReference>
<protein>
    <submittedName>
        <fullName evidence="1">Uncharacterized protein</fullName>
    </submittedName>
</protein>
<dbReference type="Proteomes" id="UP000053593">
    <property type="component" value="Unassembled WGS sequence"/>
</dbReference>
<sequence length="139" mass="14808">ILLPGFQAMAKQVSHSELEGTGVQIPKQGISVNGPLEDAFKQISHLLAHTPKSSTDNNNTVPLSIISTSNSQDTGVEFDPKALIELDLCTVFNLEGKSLPPEMAEQSDSGQWLIVELTPIGSMAMEMIWAGGLALTSFG</sequence>
<accession>A0A0D0BNN4</accession>
<keyword evidence="2" id="KW-1185">Reference proteome</keyword>
<evidence type="ECO:0000313" key="1">
    <source>
        <dbReference type="EMBL" id="KIK56591.1"/>
    </source>
</evidence>
<feature type="non-terminal residue" evidence="1">
    <location>
        <position position="1"/>
    </location>
</feature>
<organism evidence="1 2">
    <name type="scientific">Collybiopsis luxurians FD-317 M1</name>
    <dbReference type="NCBI Taxonomy" id="944289"/>
    <lineage>
        <taxon>Eukaryota</taxon>
        <taxon>Fungi</taxon>
        <taxon>Dikarya</taxon>
        <taxon>Basidiomycota</taxon>
        <taxon>Agaricomycotina</taxon>
        <taxon>Agaricomycetes</taxon>
        <taxon>Agaricomycetidae</taxon>
        <taxon>Agaricales</taxon>
        <taxon>Marasmiineae</taxon>
        <taxon>Omphalotaceae</taxon>
        <taxon>Collybiopsis</taxon>
        <taxon>Collybiopsis luxurians</taxon>
    </lineage>
</organism>
<reference evidence="1 2" key="1">
    <citation type="submission" date="2014-04" db="EMBL/GenBank/DDBJ databases">
        <title>Evolutionary Origins and Diversification of the Mycorrhizal Mutualists.</title>
        <authorList>
            <consortium name="DOE Joint Genome Institute"/>
            <consortium name="Mycorrhizal Genomics Consortium"/>
            <person name="Kohler A."/>
            <person name="Kuo A."/>
            <person name="Nagy L.G."/>
            <person name="Floudas D."/>
            <person name="Copeland A."/>
            <person name="Barry K.W."/>
            <person name="Cichocki N."/>
            <person name="Veneault-Fourrey C."/>
            <person name="LaButti K."/>
            <person name="Lindquist E.A."/>
            <person name="Lipzen A."/>
            <person name="Lundell T."/>
            <person name="Morin E."/>
            <person name="Murat C."/>
            <person name="Riley R."/>
            <person name="Ohm R."/>
            <person name="Sun H."/>
            <person name="Tunlid A."/>
            <person name="Henrissat B."/>
            <person name="Grigoriev I.V."/>
            <person name="Hibbett D.S."/>
            <person name="Martin F."/>
        </authorList>
    </citation>
    <scope>NUCLEOTIDE SEQUENCE [LARGE SCALE GENOMIC DNA]</scope>
    <source>
        <strain evidence="1 2">FD-317 M1</strain>
    </source>
</reference>
<feature type="non-terminal residue" evidence="1">
    <location>
        <position position="139"/>
    </location>
</feature>
<dbReference type="HOGENOM" id="CLU_154767_0_0_1"/>
<name>A0A0D0BNN4_9AGAR</name>
<dbReference type="OrthoDB" id="3357948at2759"/>
<dbReference type="AlphaFoldDB" id="A0A0D0BNN4"/>
<proteinExistence type="predicted"/>
<gene>
    <name evidence="1" type="ORF">GYMLUDRAFT_145288</name>
</gene>
<evidence type="ECO:0000313" key="2">
    <source>
        <dbReference type="Proteomes" id="UP000053593"/>
    </source>
</evidence>